<evidence type="ECO:0000313" key="3">
    <source>
        <dbReference type="Proteomes" id="UP000198531"/>
    </source>
</evidence>
<organism evidence="2 3">
    <name type="scientific">Halogeometricum rufum</name>
    <dbReference type="NCBI Taxonomy" id="553469"/>
    <lineage>
        <taxon>Archaea</taxon>
        <taxon>Methanobacteriati</taxon>
        <taxon>Methanobacteriota</taxon>
        <taxon>Stenosarchaea group</taxon>
        <taxon>Halobacteria</taxon>
        <taxon>Halobacteriales</taxon>
        <taxon>Haloferacaceae</taxon>
        <taxon>Halogeometricum</taxon>
    </lineage>
</organism>
<keyword evidence="3" id="KW-1185">Reference proteome</keyword>
<dbReference type="RefSeq" id="WP_089804437.1">
    <property type="nucleotide sequence ID" value="NZ_FOYT01000001.1"/>
</dbReference>
<keyword evidence="1" id="KW-1133">Transmembrane helix</keyword>
<feature type="transmembrane region" description="Helical" evidence="1">
    <location>
        <begin position="217"/>
        <end position="234"/>
    </location>
</feature>
<feature type="transmembrane region" description="Helical" evidence="1">
    <location>
        <begin position="98"/>
        <end position="120"/>
    </location>
</feature>
<feature type="transmembrane region" description="Helical" evidence="1">
    <location>
        <begin position="33"/>
        <end position="51"/>
    </location>
</feature>
<reference evidence="3" key="1">
    <citation type="submission" date="2016-10" db="EMBL/GenBank/DDBJ databases">
        <authorList>
            <person name="Varghese N."/>
            <person name="Submissions S."/>
        </authorList>
    </citation>
    <scope>NUCLEOTIDE SEQUENCE [LARGE SCALE GENOMIC DNA]</scope>
    <source>
        <strain evidence="3">CGMCC 1.7736</strain>
    </source>
</reference>
<dbReference type="EMBL" id="FOYT01000001">
    <property type="protein sequence ID" value="SFR37352.1"/>
    <property type="molecule type" value="Genomic_DNA"/>
</dbReference>
<accession>A0A1I6G5B5</accession>
<evidence type="ECO:0000313" key="2">
    <source>
        <dbReference type="EMBL" id="SFR37352.1"/>
    </source>
</evidence>
<dbReference type="Proteomes" id="UP000198531">
    <property type="component" value="Unassembled WGS sequence"/>
</dbReference>
<sequence length="256" mass="26489">MRRDALLAAALAPVAFTSYLLSLGVRAGSMGDPRTGLLYVALLSAVGLLVVEGHRRGLLTPLPVTTVLLLLVPWIGFGPRVGTGARATPPESLVVVDFLVGVVIAGTVVLALAAVEYLAVRDPRVHDALDGETGVGSLTVGVLHAAVVVGFSGLQFTTLDPATVGLAIWVTTGLVFLGAVPIYVALKTSRLSPAAVVGTGFGLVLVVPGTGATSFGTLYAVFWLLPFVVSLLAAEAEHRVRRRHTSESSVKTLLKP</sequence>
<proteinExistence type="predicted"/>
<dbReference type="AlphaFoldDB" id="A0A1I6G5B5"/>
<feature type="transmembrane region" description="Helical" evidence="1">
    <location>
        <begin position="193"/>
        <end position="211"/>
    </location>
</feature>
<gene>
    <name evidence="2" type="ORF">SAMN04487947_0595</name>
</gene>
<keyword evidence="1" id="KW-0472">Membrane</keyword>
<evidence type="ECO:0000256" key="1">
    <source>
        <dbReference type="SAM" id="Phobius"/>
    </source>
</evidence>
<protein>
    <submittedName>
        <fullName evidence="2">Uncharacterized protein</fullName>
    </submittedName>
</protein>
<dbReference type="OrthoDB" id="282814at2157"/>
<feature type="transmembrane region" description="Helical" evidence="1">
    <location>
        <begin position="58"/>
        <end position="78"/>
    </location>
</feature>
<name>A0A1I6G5B5_9EURY</name>
<keyword evidence="1" id="KW-0812">Transmembrane</keyword>
<feature type="transmembrane region" description="Helical" evidence="1">
    <location>
        <begin position="166"/>
        <end position="186"/>
    </location>
</feature>
<feature type="transmembrane region" description="Helical" evidence="1">
    <location>
        <begin position="132"/>
        <end position="154"/>
    </location>
</feature>